<sequence length="106" mass="10690">MAGVQAVVTGGSPRSVGHPSGYQDPGGGRQDGPLRGRASAILAAPTSLLVGRSCPTDRGEPPPTGWGVAEAARPAAARRGGPALTCGNVTQVTHLEDLLSWTPILE</sequence>
<accession>A0A1E5NXF5</accession>
<comment type="caution">
    <text evidence="2">The sequence shown here is derived from an EMBL/GenBank/DDBJ whole genome shotgun (WGS) entry which is preliminary data.</text>
</comment>
<geneLocation type="plasmid" evidence="3">
    <name>pacmp2</name>
</geneLocation>
<proteinExistence type="predicted"/>
<organism evidence="2 3">
    <name type="scientific">Streptomyces subrutilus</name>
    <dbReference type="NCBI Taxonomy" id="36818"/>
    <lineage>
        <taxon>Bacteria</taxon>
        <taxon>Bacillati</taxon>
        <taxon>Actinomycetota</taxon>
        <taxon>Actinomycetes</taxon>
        <taxon>Kitasatosporales</taxon>
        <taxon>Streptomycetaceae</taxon>
        <taxon>Streptomyces</taxon>
    </lineage>
</organism>
<dbReference type="EMBL" id="MEHK01000006">
    <property type="protein sequence ID" value="OEJ20916.1"/>
    <property type="molecule type" value="Genomic_DNA"/>
</dbReference>
<evidence type="ECO:0000313" key="3">
    <source>
        <dbReference type="Proteomes" id="UP000095705"/>
    </source>
</evidence>
<dbReference type="Proteomes" id="UP000095705">
    <property type="component" value="Plasmid pACMP2"/>
</dbReference>
<evidence type="ECO:0000313" key="2">
    <source>
        <dbReference type="EMBL" id="OEJ20916.1"/>
    </source>
</evidence>
<keyword evidence="3" id="KW-1185">Reference proteome</keyword>
<evidence type="ECO:0000256" key="1">
    <source>
        <dbReference type="SAM" id="MobiDB-lite"/>
    </source>
</evidence>
<name>A0A1E5NXF5_9ACTN</name>
<keyword evidence="2" id="KW-0614">Plasmid</keyword>
<feature type="region of interest" description="Disordered" evidence="1">
    <location>
        <begin position="50"/>
        <end position="70"/>
    </location>
</feature>
<protein>
    <submittedName>
        <fullName evidence="2">Uncharacterized protein</fullName>
    </submittedName>
</protein>
<reference evidence="2 3" key="1">
    <citation type="submission" date="2016-08" db="EMBL/GenBank/DDBJ databases">
        <title>The complete genome of Streptomyces subrutilus 10-1-1.</title>
        <authorList>
            <person name="Chen X."/>
        </authorList>
    </citation>
    <scope>NUCLEOTIDE SEQUENCE [LARGE SCALE GENOMIC DNA]</scope>
    <source>
        <strain evidence="2 3">10-1-1</strain>
        <plasmid evidence="3">pacmp2</plasmid>
    </source>
</reference>
<feature type="region of interest" description="Disordered" evidence="1">
    <location>
        <begin position="1"/>
        <end position="36"/>
    </location>
</feature>
<gene>
    <name evidence="2" type="ORF">BGK67_35365</name>
</gene>
<dbReference type="AlphaFoldDB" id="A0A1E5NXF5"/>